<feature type="domain" description="UBP-type" evidence="2">
    <location>
        <begin position="12"/>
        <end position="110"/>
    </location>
</feature>
<feature type="compositionally biased region" description="Basic and acidic residues" evidence="1">
    <location>
        <begin position="1"/>
        <end position="19"/>
    </location>
</feature>
<dbReference type="Pfam" id="PF02148">
    <property type="entry name" value="zf-UBP"/>
    <property type="match status" value="1"/>
</dbReference>
<dbReference type="EMBL" id="CP063374">
    <property type="protein sequence ID" value="QOV47816.1"/>
    <property type="molecule type" value="Genomic_DNA"/>
</dbReference>
<reference evidence="3 4" key="1">
    <citation type="submission" date="2020-10" db="EMBL/GenBank/DDBJ databases">
        <title>Streptomyces chromofuscus complate genome analysis.</title>
        <authorList>
            <person name="Anwar N."/>
        </authorList>
    </citation>
    <scope>NUCLEOTIDE SEQUENCE [LARGE SCALE GENOMIC DNA]</scope>
    <source>
        <strain evidence="3 4">DSM 40273</strain>
    </source>
</reference>
<dbReference type="InterPro" id="IPR001607">
    <property type="entry name" value="Znf_UBP"/>
</dbReference>
<name>A0A7M2TGD4_STRCW</name>
<evidence type="ECO:0000313" key="3">
    <source>
        <dbReference type="EMBL" id="QOV47816.1"/>
    </source>
</evidence>
<proteinExistence type="predicted"/>
<accession>A0A7M2TGD4</accession>
<dbReference type="SUPFAM" id="SSF57850">
    <property type="entry name" value="RING/U-box"/>
    <property type="match status" value="1"/>
</dbReference>
<dbReference type="PROSITE" id="PS50271">
    <property type="entry name" value="ZF_UBP"/>
    <property type="match status" value="1"/>
</dbReference>
<dbReference type="InterPro" id="IPR013083">
    <property type="entry name" value="Znf_RING/FYVE/PHD"/>
</dbReference>
<gene>
    <name evidence="3" type="ORF">IPT68_28130</name>
</gene>
<evidence type="ECO:0000313" key="4">
    <source>
        <dbReference type="Proteomes" id="UP000594008"/>
    </source>
</evidence>
<dbReference type="RefSeq" id="WP_189698754.1">
    <property type="nucleotide sequence ID" value="NZ_BMTA01000009.1"/>
</dbReference>
<dbReference type="GO" id="GO:0008270">
    <property type="term" value="F:zinc ion binding"/>
    <property type="evidence" value="ECO:0007669"/>
    <property type="project" value="InterPro"/>
</dbReference>
<dbReference type="Gene3D" id="3.30.40.10">
    <property type="entry name" value="Zinc/RING finger domain, C3HC4 (zinc finger)"/>
    <property type="match status" value="1"/>
</dbReference>
<evidence type="ECO:0000256" key="1">
    <source>
        <dbReference type="SAM" id="MobiDB-lite"/>
    </source>
</evidence>
<keyword evidence="4" id="KW-1185">Reference proteome</keyword>
<protein>
    <submittedName>
        <fullName evidence="3">UBP-type zinc finger domain-containing protein</fullName>
    </submittedName>
</protein>
<sequence>MVRPDGGRPDGRGCAHTETPDPAAVPHRDVCRECAARGRRWVRLRLCLSCGHVGCCDSSPGGHADAHHRATGHPVMCSAEPGEEWAWCYVDEVYLEPRDAEGHEGGPVPR</sequence>
<dbReference type="KEGG" id="schf:IPT68_28130"/>
<dbReference type="Proteomes" id="UP000594008">
    <property type="component" value="Chromosome"/>
</dbReference>
<organism evidence="3 4">
    <name type="scientific">Streptomyces chromofuscus</name>
    <dbReference type="NCBI Taxonomy" id="42881"/>
    <lineage>
        <taxon>Bacteria</taxon>
        <taxon>Bacillati</taxon>
        <taxon>Actinomycetota</taxon>
        <taxon>Actinomycetes</taxon>
        <taxon>Kitasatosporales</taxon>
        <taxon>Streptomycetaceae</taxon>
        <taxon>Streptomyces</taxon>
    </lineage>
</organism>
<feature type="region of interest" description="Disordered" evidence="1">
    <location>
        <begin position="1"/>
        <end position="25"/>
    </location>
</feature>
<dbReference type="AlphaFoldDB" id="A0A7M2TGD4"/>
<evidence type="ECO:0000259" key="2">
    <source>
        <dbReference type="PROSITE" id="PS50271"/>
    </source>
</evidence>